<evidence type="ECO:0000313" key="7">
    <source>
        <dbReference type="Proteomes" id="UP000248729"/>
    </source>
</evidence>
<organism evidence="3 5">
    <name type="scientific">Vibrio diazotrophicus</name>
    <dbReference type="NCBI Taxonomy" id="685"/>
    <lineage>
        <taxon>Bacteria</taxon>
        <taxon>Pseudomonadati</taxon>
        <taxon>Pseudomonadota</taxon>
        <taxon>Gammaproteobacteria</taxon>
        <taxon>Vibrionales</taxon>
        <taxon>Vibrionaceae</taxon>
        <taxon>Vibrio</taxon>
    </lineage>
</organism>
<reference evidence="5 6" key="1">
    <citation type="submission" date="2018-01" db="EMBL/GenBank/DDBJ databases">
        <title>Draft genome sequences of six Vibrio diazotrophicus strains isolated from deep-sea sediments of the Baltic Sea.</title>
        <authorList>
            <person name="Castillo D."/>
            <person name="Vandieken V."/>
            <person name="Chiang O."/>
            <person name="Middelboe M."/>
        </authorList>
    </citation>
    <scope>NUCLEOTIDE SEQUENCE [LARGE SCALE GENOMIC DNA]</scope>
    <source>
        <strain evidence="3 5">60.27F</strain>
        <strain evidence="2 6">65.10M</strain>
    </source>
</reference>
<keyword evidence="6" id="KW-1185">Reference proteome</keyword>
<dbReference type="AlphaFoldDB" id="A0A2J8HUS1"/>
<gene>
    <name evidence="3" type="ORF">C1N32_11050</name>
    <name evidence="2" type="ORF">C1O25_06690</name>
    <name evidence="4" type="ORF">DET48_105152</name>
</gene>
<keyword evidence="1" id="KW-1133">Transmembrane helix</keyword>
<evidence type="ECO:0000313" key="6">
    <source>
        <dbReference type="Proteomes" id="UP000236547"/>
    </source>
</evidence>
<reference evidence="4 7" key="2">
    <citation type="submission" date="2018-06" db="EMBL/GenBank/DDBJ databases">
        <title>Freshwater and sediment microbial communities from various areas in North America, analyzing microbe dynamics in response to fracking.</title>
        <authorList>
            <person name="Lamendella R."/>
        </authorList>
    </citation>
    <scope>NUCLEOTIDE SEQUENCE [LARGE SCALE GENOMIC DNA]</scope>
    <source>
        <strain evidence="4 7">99A</strain>
    </source>
</reference>
<feature type="transmembrane region" description="Helical" evidence="1">
    <location>
        <begin position="20"/>
        <end position="41"/>
    </location>
</feature>
<keyword evidence="1" id="KW-0472">Membrane</keyword>
<evidence type="ECO:0000256" key="1">
    <source>
        <dbReference type="SAM" id="Phobius"/>
    </source>
</evidence>
<dbReference type="Proteomes" id="UP000236547">
    <property type="component" value="Unassembled WGS sequence"/>
</dbReference>
<proteinExistence type="predicted"/>
<dbReference type="RefSeq" id="WP_102966231.1">
    <property type="nucleotide sequence ID" value="NZ_JBJKCE010000001.1"/>
</dbReference>
<dbReference type="Proteomes" id="UP000236449">
    <property type="component" value="Unassembled WGS sequence"/>
</dbReference>
<accession>A0A2J8HUS1</accession>
<dbReference type="Proteomes" id="UP000248729">
    <property type="component" value="Unassembled WGS sequence"/>
</dbReference>
<evidence type="ECO:0000313" key="3">
    <source>
        <dbReference type="EMBL" id="PNI04863.1"/>
    </source>
</evidence>
<dbReference type="EMBL" id="POSM01000006">
    <property type="protein sequence ID" value="PNI02000.1"/>
    <property type="molecule type" value="Genomic_DNA"/>
</dbReference>
<comment type="caution">
    <text evidence="3">The sequence shown here is derived from an EMBL/GenBank/DDBJ whole genome shotgun (WGS) entry which is preliminary data.</text>
</comment>
<dbReference type="EMBL" id="POSK01000006">
    <property type="protein sequence ID" value="PNI04863.1"/>
    <property type="molecule type" value="Genomic_DNA"/>
</dbReference>
<sequence>MKKILSLWQSESGLSAVEYIVAGSLLIAVLVAGFAVLGPVIDNRFLFLRNALNWE</sequence>
<evidence type="ECO:0000313" key="4">
    <source>
        <dbReference type="EMBL" id="RAS66597.1"/>
    </source>
</evidence>
<dbReference type="OrthoDB" id="6174171at2"/>
<dbReference type="EMBL" id="QLTR01000005">
    <property type="protein sequence ID" value="RAS66597.1"/>
    <property type="molecule type" value="Genomic_DNA"/>
</dbReference>
<name>A0A2J8HUS1_VIBDI</name>
<evidence type="ECO:0000313" key="2">
    <source>
        <dbReference type="EMBL" id="PNI02000.1"/>
    </source>
</evidence>
<keyword evidence="1" id="KW-0812">Transmembrane</keyword>
<protein>
    <submittedName>
        <fullName evidence="3">Flp family type IVb pilin</fullName>
    </submittedName>
    <submittedName>
        <fullName evidence="4">Flp pilus assembly pilin Flp</fullName>
    </submittedName>
</protein>
<evidence type="ECO:0000313" key="5">
    <source>
        <dbReference type="Proteomes" id="UP000236449"/>
    </source>
</evidence>